<feature type="domain" description="RING-type" evidence="7">
    <location>
        <begin position="204"/>
        <end position="246"/>
    </location>
</feature>
<dbReference type="InterPro" id="IPR001841">
    <property type="entry name" value="Znf_RING"/>
</dbReference>
<keyword evidence="3" id="KW-0479">Metal-binding</keyword>
<keyword evidence="4 6" id="KW-0863">Zinc-finger</keyword>
<protein>
    <recommendedName>
        <fullName evidence="2">RING-type E3 ubiquitin transferase</fullName>
        <ecNumber evidence="2">2.3.2.27</ecNumber>
    </recommendedName>
</protein>
<gene>
    <name evidence="8" type="ORF">M0R45_025446</name>
</gene>
<dbReference type="EMBL" id="JBEDUW010000005">
    <property type="protein sequence ID" value="KAK9928303.1"/>
    <property type="molecule type" value="Genomic_DNA"/>
</dbReference>
<evidence type="ECO:0000256" key="3">
    <source>
        <dbReference type="ARBA" id="ARBA00022723"/>
    </source>
</evidence>
<dbReference type="GO" id="GO:0061630">
    <property type="term" value="F:ubiquitin protein ligase activity"/>
    <property type="evidence" value="ECO:0007669"/>
    <property type="project" value="UniProtKB-EC"/>
</dbReference>
<accession>A0AAW1WX85</accession>
<sequence length="253" mass="29036">MQRTSDPNNVNAPLYHLESWNFIRTYNSTDRRPIIDVNLTTPEVLHRKSFTPNFGIDVIETLFPIEERRLRWKKSLDDQEETSLHSFDDMKTKILGVVNGMVNHEANSVLGRKKLDVLVTVHQRYSLSSEQYQVMAWVQEALRDLRWSVGQLAIRALTESDHQEEAIRESLGQQGFVPKPASKASVKALEKSEFHGRHDSSSKCVICMEEMLTGCEVTPMPCFHIFHGDCIVKWLSHSSHTCPVCRFELPTDV</sequence>
<dbReference type="PROSITE" id="PS50089">
    <property type="entry name" value="ZF_RING_2"/>
    <property type="match status" value="1"/>
</dbReference>
<dbReference type="Gene3D" id="3.30.40.10">
    <property type="entry name" value="Zinc/RING finger domain, C3HC4 (zinc finger)"/>
    <property type="match status" value="1"/>
</dbReference>
<evidence type="ECO:0000259" key="7">
    <source>
        <dbReference type="PROSITE" id="PS50089"/>
    </source>
</evidence>
<evidence type="ECO:0000256" key="2">
    <source>
        <dbReference type="ARBA" id="ARBA00012483"/>
    </source>
</evidence>
<keyword evidence="9" id="KW-1185">Reference proteome</keyword>
<dbReference type="SUPFAM" id="SSF57850">
    <property type="entry name" value="RING/U-box"/>
    <property type="match status" value="1"/>
</dbReference>
<dbReference type="CDD" id="cd16448">
    <property type="entry name" value="RING-H2"/>
    <property type="match status" value="1"/>
</dbReference>
<dbReference type="Proteomes" id="UP001457282">
    <property type="component" value="Unassembled WGS sequence"/>
</dbReference>
<dbReference type="SMART" id="SM00184">
    <property type="entry name" value="RING"/>
    <property type="match status" value="1"/>
</dbReference>
<comment type="catalytic activity">
    <reaction evidence="1">
        <text>S-ubiquitinyl-[E2 ubiquitin-conjugating enzyme]-L-cysteine + [acceptor protein]-L-lysine = [E2 ubiquitin-conjugating enzyme]-L-cysteine + N(6)-ubiquitinyl-[acceptor protein]-L-lysine.</text>
        <dbReference type="EC" id="2.3.2.27"/>
    </reaction>
</comment>
<dbReference type="GO" id="GO:0005737">
    <property type="term" value="C:cytoplasm"/>
    <property type="evidence" value="ECO:0007669"/>
    <property type="project" value="TreeGrafter"/>
</dbReference>
<name>A0AAW1WX85_RUBAR</name>
<dbReference type="AlphaFoldDB" id="A0AAW1WX85"/>
<evidence type="ECO:0000313" key="9">
    <source>
        <dbReference type="Proteomes" id="UP001457282"/>
    </source>
</evidence>
<reference evidence="8 9" key="1">
    <citation type="journal article" date="2023" name="G3 (Bethesda)">
        <title>A chromosome-length genome assembly and annotation of blackberry (Rubus argutus, cv. 'Hillquist').</title>
        <authorList>
            <person name="Bruna T."/>
            <person name="Aryal R."/>
            <person name="Dudchenko O."/>
            <person name="Sargent D.J."/>
            <person name="Mead D."/>
            <person name="Buti M."/>
            <person name="Cavallini A."/>
            <person name="Hytonen T."/>
            <person name="Andres J."/>
            <person name="Pham M."/>
            <person name="Weisz D."/>
            <person name="Mascagni F."/>
            <person name="Usai G."/>
            <person name="Natali L."/>
            <person name="Bassil N."/>
            <person name="Fernandez G.E."/>
            <person name="Lomsadze A."/>
            <person name="Armour M."/>
            <person name="Olukolu B."/>
            <person name="Poorten T."/>
            <person name="Britton C."/>
            <person name="Davik J."/>
            <person name="Ashrafi H."/>
            <person name="Aiden E.L."/>
            <person name="Borodovsky M."/>
            <person name="Worthington M."/>
        </authorList>
    </citation>
    <scope>NUCLEOTIDE SEQUENCE [LARGE SCALE GENOMIC DNA]</scope>
    <source>
        <strain evidence="8">PI 553951</strain>
    </source>
</reference>
<dbReference type="GO" id="GO:0008270">
    <property type="term" value="F:zinc ion binding"/>
    <property type="evidence" value="ECO:0007669"/>
    <property type="project" value="UniProtKB-KW"/>
</dbReference>
<dbReference type="InterPro" id="IPR013083">
    <property type="entry name" value="Znf_RING/FYVE/PHD"/>
</dbReference>
<evidence type="ECO:0000256" key="4">
    <source>
        <dbReference type="ARBA" id="ARBA00022771"/>
    </source>
</evidence>
<comment type="caution">
    <text evidence="8">The sequence shown here is derived from an EMBL/GenBank/DDBJ whole genome shotgun (WGS) entry which is preliminary data.</text>
</comment>
<proteinExistence type="predicted"/>
<evidence type="ECO:0000313" key="8">
    <source>
        <dbReference type="EMBL" id="KAK9928303.1"/>
    </source>
</evidence>
<dbReference type="Pfam" id="PF13639">
    <property type="entry name" value="zf-RING_2"/>
    <property type="match status" value="1"/>
</dbReference>
<dbReference type="PANTHER" id="PTHR15710:SF194">
    <property type="entry name" value="RING_U-BOX SUPERFAMILY PROTEIN"/>
    <property type="match status" value="1"/>
</dbReference>
<evidence type="ECO:0000256" key="1">
    <source>
        <dbReference type="ARBA" id="ARBA00000900"/>
    </source>
</evidence>
<dbReference type="EC" id="2.3.2.27" evidence="2"/>
<organism evidence="8 9">
    <name type="scientific">Rubus argutus</name>
    <name type="common">Southern blackberry</name>
    <dbReference type="NCBI Taxonomy" id="59490"/>
    <lineage>
        <taxon>Eukaryota</taxon>
        <taxon>Viridiplantae</taxon>
        <taxon>Streptophyta</taxon>
        <taxon>Embryophyta</taxon>
        <taxon>Tracheophyta</taxon>
        <taxon>Spermatophyta</taxon>
        <taxon>Magnoliopsida</taxon>
        <taxon>eudicotyledons</taxon>
        <taxon>Gunneridae</taxon>
        <taxon>Pentapetalae</taxon>
        <taxon>rosids</taxon>
        <taxon>fabids</taxon>
        <taxon>Rosales</taxon>
        <taxon>Rosaceae</taxon>
        <taxon>Rosoideae</taxon>
        <taxon>Rosoideae incertae sedis</taxon>
        <taxon>Rubus</taxon>
    </lineage>
</organism>
<dbReference type="GO" id="GO:0016567">
    <property type="term" value="P:protein ubiquitination"/>
    <property type="evidence" value="ECO:0007669"/>
    <property type="project" value="TreeGrafter"/>
</dbReference>
<dbReference type="PANTHER" id="PTHR15710">
    <property type="entry name" value="E3 UBIQUITIN-PROTEIN LIGASE PRAJA"/>
    <property type="match status" value="1"/>
</dbReference>
<keyword evidence="5" id="KW-0862">Zinc</keyword>
<evidence type="ECO:0000256" key="6">
    <source>
        <dbReference type="PROSITE-ProRule" id="PRU00175"/>
    </source>
</evidence>
<evidence type="ECO:0000256" key="5">
    <source>
        <dbReference type="ARBA" id="ARBA00022833"/>
    </source>
</evidence>